<name>A0AAC8UWK1_9LACO</name>
<dbReference type="AlphaFoldDB" id="A0AAC8UWK1"/>
<dbReference type="EMBL" id="CP012033">
    <property type="protein sequence ID" value="AKP65079.1"/>
    <property type="molecule type" value="Genomic_DNA"/>
</dbReference>
<feature type="region of interest" description="Disordered" evidence="1">
    <location>
        <begin position="126"/>
        <end position="155"/>
    </location>
</feature>
<dbReference type="RefSeq" id="WP_048735012.1">
    <property type="nucleotide sequence ID" value="NZ_CP012033.1"/>
</dbReference>
<dbReference type="Proteomes" id="UP000036000">
    <property type="component" value="Chromosome"/>
</dbReference>
<proteinExistence type="predicted"/>
<protein>
    <submittedName>
        <fullName evidence="3">Uncharacterized protein</fullName>
    </submittedName>
</protein>
<evidence type="ECO:0000256" key="2">
    <source>
        <dbReference type="SAM" id="SignalP"/>
    </source>
</evidence>
<dbReference type="KEGG" id="lko:ABN16_08755"/>
<feature type="signal peptide" evidence="2">
    <location>
        <begin position="1"/>
        <end position="26"/>
    </location>
</feature>
<evidence type="ECO:0000313" key="4">
    <source>
        <dbReference type="Proteomes" id="UP000036000"/>
    </source>
</evidence>
<sequence>MKKIVKGIIATSVGLGLFGGTLTASASSQYSASRSNSVRLVWRRSMGKHALVASQGARYSEHLGIRYDYNSNTPDMVWYTNAHEELYDVDSGNYLIYYHVNSADGQHGGWIWRGYLNDASSTQKAKTTVPVATPSTSTTGTGSTSTSDNTAPATATTSTMDWTNAIQGFDLQPADVNLMKMFPNCVYDRSVETAANDFIANGNNILQFGMGTPQAQAGVEYLLSGIGIQYKDFRAIVINVKDTDNTDEMAQALSAAGYSKNIRDFSYSGWKIGGGIEENTDDENTPYGEGVVFLVQE</sequence>
<keyword evidence="2" id="KW-0732">Signal</keyword>
<organism evidence="3 4">
    <name type="scientific">Levilactobacillus koreensis</name>
    <dbReference type="NCBI Taxonomy" id="637971"/>
    <lineage>
        <taxon>Bacteria</taxon>
        <taxon>Bacillati</taxon>
        <taxon>Bacillota</taxon>
        <taxon>Bacilli</taxon>
        <taxon>Lactobacillales</taxon>
        <taxon>Lactobacillaceae</taxon>
        <taxon>Levilactobacillus</taxon>
    </lineage>
</organism>
<accession>A0AAC8UWK1</accession>
<feature type="chain" id="PRO_5042268310" evidence="2">
    <location>
        <begin position="27"/>
        <end position="297"/>
    </location>
</feature>
<evidence type="ECO:0000313" key="3">
    <source>
        <dbReference type="EMBL" id="AKP65079.1"/>
    </source>
</evidence>
<feature type="compositionally biased region" description="Low complexity" evidence="1">
    <location>
        <begin position="127"/>
        <end position="147"/>
    </location>
</feature>
<gene>
    <name evidence="3" type="ORF">ABN16_08755</name>
</gene>
<evidence type="ECO:0000256" key="1">
    <source>
        <dbReference type="SAM" id="MobiDB-lite"/>
    </source>
</evidence>
<keyword evidence="4" id="KW-1185">Reference proteome</keyword>
<reference evidence="3 4" key="1">
    <citation type="submission" date="2015-07" db="EMBL/GenBank/DDBJ databases">
        <title>Lactobacillus korensis/26-25/ whole genome sequencing.</title>
        <authorList>
            <person name="Kim M.K."/>
            <person name="Im W.-T."/>
            <person name="Srinivasan S."/>
            <person name="Lee J.-J."/>
        </authorList>
    </citation>
    <scope>NUCLEOTIDE SEQUENCE [LARGE SCALE GENOMIC DNA]</scope>
    <source>
        <strain evidence="3 4">26-25</strain>
    </source>
</reference>